<name>A0A1G8LJD0_9SPHI</name>
<keyword evidence="3" id="KW-1185">Reference proteome</keyword>
<reference evidence="3" key="1">
    <citation type="submission" date="2016-10" db="EMBL/GenBank/DDBJ databases">
        <authorList>
            <person name="Varghese N."/>
            <person name="Submissions S."/>
        </authorList>
    </citation>
    <scope>NUCLEOTIDE SEQUENCE [LARGE SCALE GENOMIC DNA]</scope>
    <source>
        <strain evidence="3">Gh-67</strain>
    </source>
</reference>
<evidence type="ECO:0000256" key="1">
    <source>
        <dbReference type="SAM" id="Phobius"/>
    </source>
</evidence>
<keyword evidence="1" id="KW-0472">Membrane</keyword>
<protein>
    <submittedName>
        <fullName evidence="2">Uncharacterized protein</fullName>
    </submittedName>
</protein>
<dbReference type="EMBL" id="FNCG01000023">
    <property type="protein sequence ID" value="SDI55340.1"/>
    <property type="molecule type" value="Genomic_DNA"/>
</dbReference>
<sequence>MAAARALVALAAVGVEAGDNLYPAFFWRYVSRCYIFTTIYIPALRKLILTFISILFIGSTFAQTKDAAAAKTAPETVVVKHRLTDSVVERFNVLKTNRGIRQGLYQALYQKNYALASGYYDNDKRTGVWHFFDNRGHLVQNFDYRTNQITYEAPEDSTSNLQYFVDVKLNDSAKTTKPLKVGGRFFGYLPYLNLFKLPPDLMNLNPNVSFGAVELLISPLGRLASFKVHVYSGSFKKTFNMSIDVPDPADKIFVPATVNGEAVGCRVLIKCAFRNDGGLEFY</sequence>
<dbReference type="STRING" id="551996.SAMN05192573_12345"/>
<evidence type="ECO:0000313" key="2">
    <source>
        <dbReference type="EMBL" id="SDI55340.1"/>
    </source>
</evidence>
<accession>A0A1G8LJD0</accession>
<keyword evidence="1" id="KW-1133">Transmembrane helix</keyword>
<proteinExistence type="predicted"/>
<dbReference type="AlphaFoldDB" id="A0A1G8LJD0"/>
<evidence type="ECO:0000313" key="3">
    <source>
        <dbReference type="Proteomes" id="UP000199705"/>
    </source>
</evidence>
<keyword evidence="1" id="KW-0812">Transmembrane</keyword>
<dbReference type="Proteomes" id="UP000199705">
    <property type="component" value="Unassembled WGS sequence"/>
</dbReference>
<feature type="transmembrane region" description="Helical" evidence="1">
    <location>
        <begin position="33"/>
        <end position="57"/>
    </location>
</feature>
<organism evidence="2 3">
    <name type="scientific">Mucilaginibacter gossypii</name>
    <dbReference type="NCBI Taxonomy" id="551996"/>
    <lineage>
        <taxon>Bacteria</taxon>
        <taxon>Pseudomonadati</taxon>
        <taxon>Bacteroidota</taxon>
        <taxon>Sphingobacteriia</taxon>
        <taxon>Sphingobacteriales</taxon>
        <taxon>Sphingobacteriaceae</taxon>
        <taxon>Mucilaginibacter</taxon>
    </lineage>
</organism>
<gene>
    <name evidence="2" type="ORF">SAMN05192573_12345</name>
</gene>